<dbReference type="PANTHER" id="PTHR11432">
    <property type="entry name" value="NADH DEHYDROGENASE SUBUNIT 1"/>
    <property type="match status" value="1"/>
</dbReference>
<feature type="transmembrane region" description="Helical" evidence="5">
    <location>
        <begin position="138"/>
        <end position="158"/>
    </location>
</feature>
<gene>
    <name evidence="5" type="primary">nuoH</name>
    <name evidence="7" type="ORF">SAMN04489760_12419</name>
</gene>
<keyword evidence="5" id="KW-1003">Cell membrane</keyword>
<protein>
    <recommendedName>
        <fullName evidence="5">NADH-quinone oxidoreductase subunit H</fullName>
        <ecNumber evidence="5">7.1.1.-</ecNumber>
    </recommendedName>
    <alternativeName>
        <fullName evidence="5">NADH dehydrogenase I subunit H</fullName>
    </alternativeName>
    <alternativeName>
        <fullName evidence="5">NDH-1 subunit H</fullName>
    </alternativeName>
</protein>
<dbReference type="HAMAP" id="MF_01350">
    <property type="entry name" value="NDH1_NuoH"/>
    <property type="match status" value="1"/>
</dbReference>
<feature type="transmembrane region" description="Helical" evidence="5">
    <location>
        <begin position="179"/>
        <end position="197"/>
    </location>
</feature>
<comment type="subunit">
    <text evidence="5">NDH-1 is composed of 14 different subunits. Subunits NuoA, H, J, K, L, M, N constitute the membrane sector of the complex.</text>
</comment>
<dbReference type="AlphaFoldDB" id="A0A1H7ZIV4"/>
<dbReference type="NCBIfam" id="NF004741">
    <property type="entry name" value="PRK06076.1-2"/>
    <property type="match status" value="1"/>
</dbReference>
<evidence type="ECO:0000256" key="3">
    <source>
        <dbReference type="ARBA" id="ARBA00022989"/>
    </source>
</evidence>
<keyword evidence="5" id="KW-0830">Ubiquinone</keyword>
<feature type="transmembrane region" description="Helical" evidence="5">
    <location>
        <begin position="342"/>
        <end position="361"/>
    </location>
</feature>
<evidence type="ECO:0000256" key="2">
    <source>
        <dbReference type="ARBA" id="ARBA00022692"/>
    </source>
</evidence>
<dbReference type="STRING" id="43775.SAMN04489760_12419"/>
<feature type="transmembrane region" description="Helical" evidence="5">
    <location>
        <begin position="217"/>
        <end position="235"/>
    </location>
</feature>
<accession>A0A1H7ZIV4</accession>
<dbReference type="EMBL" id="FOBS01000024">
    <property type="protein sequence ID" value="SEM58340.1"/>
    <property type="molecule type" value="Genomic_DNA"/>
</dbReference>
<dbReference type="EC" id="7.1.1.-" evidence="5"/>
<dbReference type="GO" id="GO:0009060">
    <property type="term" value="P:aerobic respiration"/>
    <property type="evidence" value="ECO:0007669"/>
    <property type="project" value="TreeGrafter"/>
</dbReference>
<comment type="subcellular location">
    <subcellularLocation>
        <location evidence="5 6">Cell membrane</location>
        <topology evidence="5 6">Multi-pass membrane protein</topology>
    </subcellularLocation>
    <subcellularLocation>
        <location evidence="1">Membrane</location>
        <topology evidence="1">Multi-pass membrane protein</topology>
    </subcellularLocation>
</comment>
<feature type="transmembrane region" description="Helical" evidence="5">
    <location>
        <begin position="82"/>
        <end position="104"/>
    </location>
</feature>
<feature type="transmembrane region" description="Helical" evidence="5">
    <location>
        <begin position="302"/>
        <end position="322"/>
    </location>
</feature>
<dbReference type="Proteomes" id="UP000198744">
    <property type="component" value="Unassembled WGS sequence"/>
</dbReference>
<dbReference type="GO" id="GO:0005886">
    <property type="term" value="C:plasma membrane"/>
    <property type="evidence" value="ECO:0007669"/>
    <property type="project" value="UniProtKB-SubCell"/>
</dbReference>
<keyword evidence="2 5" id="KW-0812">Transmembrane</keyword>
<comment type="similarity">
    <text evidence="5 6">Belongs to the complex I subunit 1 family.</text>
</comment>
<evidence type="ECO:0000256" key="5">
    <source>
        <dbReference type="HAMAP-Rule" id="MF_01350"/>
    </source>
</evidence>
<evidence type="ECO:0000313" key="8">
    <source>
        <dbReference type="Proteomes" id="UP000198744"/>
    </source>
</evidence>
<comment type="function">
    <text evidence="5">NDH-1 shuttles electrons from NADH, via FMN and iron-sulfur (Fe-S) centers, to quinones in the respiratory chain. The immediate electron acceptor for the enzyme in this species is believed to be ubiquinone. Couples the redox reaction to proton translocation (for every two electrons transferred, four hydrogen ions are translocated across the cytoplasmic membrane), and thus conserves the redox energy in a proton gradient. This subunit may bind ubiquinone.</text>
</comment>
<dbReference type="GO" id="GO:0003954">
    <property type="term" value="F:NADH dehydrogenase activity"/>
    <property type="evidence" value="ECO:0007669"/>
    <property type="project" value="TreeGrafter"/>
</dbReference>
<keyword evidence="4 5" id="KW-0472">Membrane</keyword>
<dbReference type="Pfam" id="PF00146">
    <property type="entry name" value="NADHdh"/>
    <property type="match status" value="1"/>
</dbReference>
<proteinExistence type="inferred from homology"/>
<evidence type="ECO:0000256" key="1">
    <source>
        <dbReference type="ARBA" id="ARBA00004141"/>
    </source>
</evidence>
<reference evidence="7 8" key="1">
    <citation type="submission" date="2016-10" db="EMBL/GenBank/DDBJ databases">
        <authorList>
            <person name="de Groot N.N."/>
        </authorList>
    </citation>
    <scope>NUCLEOTIDE SEQUENCE [LARGE SCALE GENOMIC DNA]</scope>
    <source>
        <strain evidence="7 8">DSM 8423</strain>
    </source>
</reference>
<dbReference type="PROSITE" id="PS00668">
    <property type="entry name" value="COMPLEX1_ND1_2"/>
    <property type="match status" value="1"/>
</dbReference>
<comment type="catalytic activity">
    <reaction evidence="5">
        <text>a quinone + NADH + 5 H(+)(in) = a quinol + NAD(+) + 4 H(+)(out)</text>
        <dbReference type="Rhea" id="RHEA:57888"/>
        <dbReference type="ChEBI" id="CHEBI:15378"/>
        <dbReference type="ChEBI" id="CHEBI:24646"/>
        <dbReference type="ChEBI" id="CHEBI:57540"/>
        <dbReference type="ChEBI" id="CHEBI:57945"/>
        <dbReference type="ChEBI" id="CHEBI:132124"/>
    </reaction>
</comment>
<keyword evidence="5" id="KW-1278">Translocase</keyword>
<evidence type="ECO:0000256" key="4">
    <source>
        <dbReference type="ARBA" id="ARBA00023136"/>
    </source>
</evidence>
<keyword evidence="5 6" id="KW-0520">NAD</keyword>
<dbReference type="GO" id="GO:0048038">
    <property type="term" value="F:quinone binding"/>
    <property type="evidence" value="ECO:0007669"/>
    <property type="project" value="UniProtKB-KW"/>
</dbReference>
<name>A0A1H7ZIV4_9BACT</name>
<organism evidence="7 8">
    <name type="scientific">Syntrophus gentianae</name>
    <dbReference type="NCBI Taxonomy" id="43775"/>
    <lineage>
        <taxon>Bacteria</taxon>
        <taxon>Pseudomonadati</taxon>
        <taxon>Thermodesulfobacteriota</taxon>
        <taxon>Syntrophia</taxon>
        <taxon>Syntrophales</taxon>
        <taxon>Syntrophaceae</taxon>
        <taxon>Syntrophus</taxon>
    </lineage>
</organism>
<dbReference type="PANTHER" id="PTHR11432:SF3">
    <property type="entry name" value="NADH-UBIQUINONE OXIDOREDUCTASE CHAIN 1"/>
    <property type="match status" value="1"/>
</dbReference>
<dbReference type="RefSeq" id="WP_093884245.1">
    <property type="nucleotide sequence ID" value="NZ_FOBS01000024.1"/>
</dbReference>
<sequence length="364" mass="40384">MTEWNADLLASGILLLVKIGIFFLLYMLSVAYLTLLERRFLGLFQERYGPNRVGWQGLLQPLADGIKMFFKEDITVSGADKAIYILAPIVFVATALMTFVVIPFGNVIWPATMEIGGRLYDFTLANANRGVLADVDGALLLILAISSIGVYGLMMAGWGSNNKYALLGGVRASAQMISYELVVGLALVGVLMTAGSLSLMDIVKAQEGTWFGVIPRWFVFKQPLAFLLFLVAIFAETVRTPFDFTECENELVAGYQTEYSSMKFALFYLAEYGHVLAASALVTTFFLGGWQGPFIDLPGWKYVLPTVYFCAKTLLVVFLFIWVRATLPRFRYDLLMKLGWKVLLPAALGNILLTPLVMKLFGDL</sequence>
<dbReference type="OrthoDB" id="9803734at2"/>
<feature type="transmembrane region" description="Helical" evidence="5">
    <location>
        <begin position="265"/>
        <end position="290"/>
    </location>
</feature>
<keyword evidence="3 5" id="KW-1133">Transmembrane helix</keyword>
<dbReference type="InterPro" id="IPR001694">
    <property type="entry name" value="NADH_UbQ_OxRdtase_su1/FPO"/>
</dbReference>
<evidence type="ECO:0000313" key="7">
    <source>
        <dbReference type="EMBL" id="SEM58340.1"/>
    </source>
</evidence>
<keyword evidence="5" id="KW-0874">Quinone</keyword>
<feature type="transmembrane region" description="Helical" evidence="5">
    <location>
        <begin position="12"/>
        <end position="35"/>
    </location>
</feature>
<keyword evidence="8" id="KW-1185">Reference proteome</keyword>
<dbReference type="PROSITE" id="PS00667">
    <property type="entry name" value="COMPLEX1_ND1_1"/>
    <property type="match status" value="1"/>
</dbReference>
<dbReference type="InterPro" id="IPR018086">
    <property type="entry name" value="NADH_UbQ_OxRdtase_su1_CS"/>
</dbReference>
<dbReference type="GO" id="GO:0016655">
    <property type="term" value="F:oxidoreductase activity, acting on NAD(P)H, quinone or similar compound as acceptor"/>
    <property type="evidence" value="ECO:0007669"/>
    <property type="project" value="UniProtKB-UniRule"/>
</dbReference>
<evidence type="ECO:0000256" key="6">
    <source>
        <dbReference type="RuleBase" id="RU000471"/>
    </source>
</evidence>